<dbReference type="InterPro" id="IPR001757">
    <property type="entry name" value="P_typ_ATPase"/>
</dbReference>
<dbReference type="PANTHER" id="PTHR24092">
    <property type="entry name" value="PROBABLE PHOSPHOLIPID-TRANSPORTING ATPASE"/>
    <property type="match status" value="1"/>
</dbReference>
<gene>
    <name evidence="5" type="ORF">J437_LFUL018828</name>
</gene>
<reference evidence="5" key="2">
    <citation type="submission" date="2017-10" db="EMBL/GenBank/DDBJ databases">
        <title>Ladona fulva Genome sequencing and assembly.</title>
        <authorList>
            <person name="Murali S."/>
            <person name="Richards S."/>
            <person name="Bandaranaike D."/>
            <person name="Bellair M."/>
            <person name="Blankenburg K."/>
            <person name="Chao H."/>
            <person name="Dinh H."/>
            <person name="Doddapaneni H."/>
            <person name="Dugan-Rocha S."/>
            <person name="Elkadiri S."/>
            <person name="Gnanaolivu R."/>
            <person name="Hernandez B."/>
            <person name="Skinner E."/>
            <person name="Javaid M."/>
            <person name="Lee S."/>
            <person name="Li M."/>
            <person name="Ming W."/>
            <person name="Munidasa M."/>
            <person name="Muniz J."/>
            <person name="Nguyen L."/>
            <person name="Hughes D."/>
            <person name="Osuji N."/>
            <person name="Pu L.-L."/>
            <person name="Puazo M."/>
            <person name="Qu C."/>
            <person name="Quiroz J."/>
            <person name="Raj R."/>
            <person name="Weissenberger G."/>
            <person name="Xin Y."/>
            <person name="Zou X."/>
            <person name="Han Y."/>
            <person name="Worley K."/>
            <person name="Muzny D."/>
            <person name="Gibbs R."/>
        </authorList>
    </citation>
    <scope>NUCLEOTIDE SEQUENCE</scope>
    <source>
        <strain evidence="5">Sampled in the wild</strain>
    </source>
</reference>
<dbReference type="AlphaFoldDB" id="A0A8K0KQF0"/>
<protein>
    <recommendedName>
        <fullName evidence="4">P-type ATPase C-terminal domain-containing protein</fullName>
    </recommendedName>
</protein>
<comment type="subcellular location">
    <subcellularLocation>
        <location evidence="1">Membrane</location>
        <topology evidence="1">Multi-pass membrane protein</topology>
    </subcellularLocation>
</comment>
<dbReference type="FunFam" id="3.40.50.1000:FF:000130">
    <property type="entry name" value="Phospholipid-transporting ATPase"/>
    <property type="match status" value="1"/>
</dbReference>
<proteinExistence type="predicted"/>
<evidence type="ECO:0000313" key="6">
    <source>
        <dbReference type="Proteomes" id="UP000792457"/>
    </source>
</evidence>
<dbReference type="Pfam" id="PF16212">
    <property type="entry name" value="PhoLip_ATPase_C"/>
    <property type="match status" value="1"/>
</dbReference>
<dbReference type="NCBIfam" id="TIGR01494">
    <property type="entry name" value="ATPase_P-type"/>
    <property type="match status" value="1"/>
</dbReference>
<accession>A0A8K0KQF0</accession>
<dbReference type="OrthoDB" id="377733at2759"/>
<sequence>MRTQQHLNRYASHGLRVLMMGRRSLTEAEYNEWKRAHHEAEISTENRERKIRESFCRLESNLTLLGATGIEDRLQEGVPETIAALIRAGIVVWVLTGDKPETAVNVAYSARLFSPQMQLLKLTARSREAAASMIAVFLAEIQREAVGGGVLPEGMPADEVAANTEGLTRPTAVHLRKRALVVDGKTLTYILPKQCNLVRPFLELTRYCSSVLCCRTTPLQKSYIVRVVKEELNMRTLAIGDGANDVSMIQAADVGMGISGQEGMQAVMASDFAISRFRFLERCLLVHGHWCYDRLSRMVLYFFYKNAVDLFLCCIFLASKMQRSITHTLVLIKYFGKNMGFINLRMCSANSFSFNDIMDNLMNEKYLHLINLEENWLKS</sequence>
<evidence type="ECO:0000256" key="2">
    <source>
        <dbReference type="ARBA" id="ARBA00022723"/>
    </source>
</evidence>
<dbReference type="Proteomes" id="UP000792457">
    <property type="component" value="Unassembled WGS sequence"/>
</dbReference>
<dbReference type="GO" id="GO:0140326">
    <property type="term" value="F:ATPase-coupled intramembrane lipid transporter activity"/>
    <property type="evidence" value="ECO:0007669"/>
    <property type="project" value="TreeGrafter"/>
</dbReference>
<dbReference type="GO" id="GO:0046872">
    <property type="term" value="F:metal ion binding"/>
    <property type="evidence" value="ECO:0007669"/>
    <property type="project" value="UniProtKB-KW"/>
</dbReference>
<dbReference type="SUPFAM" id="SSF56784">
    <property type="entry name" value="HAD-like"/>
    <property type="match status" value="1"/>
</dbReference>
<dbReference type="InterPro" id="IPR023214">
    <property type="entry name" value="HAD_sf"/>
</dbReference>
<organism evidence="5 6">
    <name type="scientific">Ladona fulva</name>
    <name type="common">Scarce chaser dragonfly</name>
    <name type="synonym">Libellula fulva</name>
    <dbReference type="NCBI Taxonomy" id="123851"/>
    <lineage>
        <taxon>Eukaryota</taxon>
        <taxon>Metazoa</taxon>
        <taxon>Ecdysozoa</taxon>
        <taxon>Arthropoda</taxon>
        <taxon>Hexapoda</taxon>
        <taxon>Insecta</taxon>
        <taxon>Pterygota</taxon>
        <taxon>Palaeoptera</taxon>
        <taxon>Odonata</taxon>
        <taxon>Epiprocta</taxon>
        <taxon>Anisoptera</taxon>
        <taxon>Libelluloidea</taxon>
        <taxon>Libellulidae</taxon>
        <taxon>Ladona</taxon>
    </lineage>
</organism>
<dbReference type="EMBL" id="KZ309518">
    <property type="protein sequence ID" value="KAG8239125.1"/>
    <property type="molecule type" value="Genomic_DNA"/>
</dbReference>
<feature type="domain" description="P-type ATPase C-terminal" evidence="4">
    <location>
        <begin position="267"/>
        <end position="317"/>
    </location>
</feature>
<keyword evidence="6" id="KW-1185">Reference proteome</keyword>
<dbReference type="InterPro" id="IPR032630">
    <property type="entry name" value="P_typ_ATPase_c"/>
</dbReference>
<comment type="caution">
    <text evidence="5">The sequence shown here is derived from an EMBL/GenBank/DDBJ whole genome shotgun (WGS) entry which is preliminary data.</text>
</comment>
<dbReference type="GO" id="GO:0005524">
    <property type="term" value="F:ATP binding"/>
    <property type="evidence" value="ECO:0007669"/>
    <property type="project" value="InterPro"/>
</dbReference>
<dbReference type="GO" id="GO:0045332">
    <property type="term" value="P:phospholipid translocation"/>
    <property type="evidence" value="ECO:0007669"/>
    <property type="project" value="TreeGrafter"/>
</dbReference>
<reference evidence="5" key="1">
    <citation type="submission" date="2013-04" db="EMBL/GenBank/DDBJ databases">
        <authorList>
            <person name="Qu J."/>
            <person name="Murali S.C."/>
            <person name="Bandaranaike D."/>
            <person name="Bellair M."/>
            <person name="Blankenburg K."/>
            <person name="Chao H."/>
            <person name="Dinh H."/>
            <person name="Doddapaneni H."/>
            <person name="Downs B."/>
            <person name="Dugan-Rocha S."/>
            <person name="Elkadiri S."/>
            <person name="Gnanaolivu R.D."/>
            <person name="Hernandez B."/>
            <person name="Javaid M."/>
            <person name="Jayaseelan J.C."/>
            <person name="Lee S."/>
            <person name="Li M."/>
            <person name="Ming W."/>
            <person name="Munidasa M."/>
            <person name="Muniz J."/>
            <person name="Nguyen L."/>
            <person name="Ongeri F."/>
            <person name="Osuji N."/>
            <person name="Pu L.-L."/>
            <person name="Puazo M."/>
            <person name="Qu C."/>
            <person name="Quiroz J."/>
            <person name="Raj R."/>
            <person name="Weissenberger G."/>
            <person name="Xin Y."/>
            <person name="Zou X."/>
            <person name="Han Y."/>
            <person name="Richards S."/>
            <person name="Worley K."/>
            <person name="Muzny D."/>
            <person name="Gibbs R."/>
        </authorList>
    </citation>
    <scope>NUCLEOTIDE SEQUENCE</scope>
    <source>
        <strain evidence="5">Sampled in the wild</strain>
    </source>
</reference>
<dbReference type="GO" id="GO:0016887">
    <property type="term" value="F:ATP hydrolysis activity"/>
    <property type="evidence" value="ECO:0007669"/>
    <property type="project" value="InterPro"/>
</dbReference>
<dbReference type="PANTHER" id="PTHR24092:SF218">
    <property type="entry name" value="PHOSPHOLIPID-TRANSPORTING ATPASE"/>
    <property type="match status" value="1"/>
</dbReference>
<name>A0A8K0KQF0_LADFU</name>
<keyword evidence="2" id="KW-0479">Metal-binding</keyword>
<keyword evidence="3" id="KW-0460">Magnesium</keyword>
<dbReference type="GO" id="GO:0005886">
    <property type="term" value="C:plasma membrane"/>
    <property type="evidence" value="ECO:0007669"/>
    <property type="project" value="TreeGrafter"/>
</dbReference>
<evidence type="ECO:0000256" key="3">
    <source>
        <dbReference type="ARBA" id="ARBA00022842"/>
    </source>
</evidence>
<evidence type="ECO:0000256" key="1">
    <source>
        <dbReference type="ARBA" id="ARBA00004141"/>
    </source>
</evidence>
<evidence type="ECO:0000259" key="4">
    <source>
        <dbReference type="Pfam" id="PF16212"/>
    </source>
</evidence>
<dbReference type="Gene3D" id="3.40.50.1000">
    <property type="entry name" value="HAD superfamily/HAD-like"/>
    <property type="match status" value="1"/>
</dbReference>
<dbReference type="InterPro" id="IPR036412">
    <property type="entry name" value="HAD-like_sf"/>
</dbReference>
<evidence type="ECO:0000313" key="5">
    <source>
        <dbReference type="EMBL" id="KAG8239125.1"/>
    </source>
</evidence>